<organism evidence="6 7">
    <name type="scientific">Longibacter salinarum</name>
    <dbReference type="NCBI Taxonomy" id="1850348"/>
    <lineage>
        <taxon>Bacteria</taxon>
        <taxon>Pseudomonadati</taxon>
        <taxon>Rhodothermota</taxon>
        <taxon>Rhodothermia</taxon>
        <taxon>Rhodothermales</taxon>
        <taxon>Salisaetaceae</taxon>
        <taxon>Longibacter</taxon>
    </lineage>
</organism>
<evidence type="ECO:0000256" key="3">
    <source>
        <dbReference type="PROSITE-ProRule" id="PRU00169"/>
    </source>
</evidence>
<dbReference type="OrthoDB" id="9797341at2"/>
<dbReference type="GO" id="GO:0006355">
    <property type="term" value="P:regulation of DNA-templated transcription"/>
    <property type="evidence" value="ECO:0007669"/>
    <property type="project" value="InterPro"/>
</dbReference>
<dbReference type="Gene3D" id="3.40.50.2300">
    <property type="match status" value="1"/>
</dbReference>
<protein>
    <submittedName>
        <fullName evidence="6">DNA-binding response regulator</fullName>
    </submittedName>
</protein>
<proteinExistence type="predicted"/>
<keyword evidence="7" id="KW-1185">Reference proteome</keyword>
<reference evidence="6 7" key="1">
    <citation type="submission" date="2017-10" db="EMBL/GenBank/DDBJ databases">
        <title>Draft genome of Longibacter Salinarum.</title>
        <authorList>
            <person name="Goh K.M."/>
            <person name="Shamsir M.S."/>
            <person name="Lim S.W."/>
        </authorList>
    </citation>
    <scope>NUCLEOTIDE SEQUENCE [LARGE SCALE GENOMIC DNA]</scope>
    <source>
        <strain evidence="6 7">KCTC 52045</strain>
    </source>
</reference>
<dbReference type="GO" id="GO:0003677">
    <property type="term" value="F:DNA binding"/>
    <property type="evidence" value="ECO:0007669"/>
    <property type="project" value="UniProtKB-KW"/>
</dbReference>
<accession>A0A2A8D3K2</accession>
<dbReference type="PROSITE" id="PS50110">
    <property type="entry name" value="RESPONSE_REGULATORY"/>
    <property type="match status" value="1"/>
</dbReference>
<evidence type="ECO:0000256" key="1">
    <source>
        <dbReference type="ARBA" id="ARBA00022553"/>
    </source>
</evidence>
<dbReference type="InterPro" id="IPR000792">
    <property type="entry name" value="Tscrpt_reg_LuxR_C"/>
</dbReference>
<dbReference type="InterPro" id="IPR016032">
    <property type="entry name" value="Sig_transdc_resp-reg_C-effctor"/>
</dbReference>
<dbReference type="CDD" id="cd06170">
    <property type="entry name" value="LuxR_C_like"/>
    <property type="match status" value="1"/>
</dbReference>
<dbReference type="SMART" id="SM00448">
    <property type="entry name" value="REC"/>
    <property type="match status" value="1"/>
</dbReference>
<dbReference type="EMBL" id="PDEQ01000001">
    <property type="protein sequence ID" value="PEN15397.1"/>
    <property type="molecule type" value="Genomic_DNA"/>
</dbReference>
<sequence length="213" mass="24050">MHDIFVVDDHPVMRRGYAALIGRESDLNLSGEASTAEEALEKIQEDEPDLVIVDISLEGMSGIELIKHLQSQHPDLPILVVSMHDETLYGERALHAGARGYVMKSEVDDVIIEAIRQVLQGGFYLTDHLNRKILLQYTGRGPQEGTTLEQLSDRELEVFELIGRGRSTRDIAESLHVSVKTVQSHRSRIKQKLAIDNITELTRRAVIWVQHQN</sequence>
<evidence type="ECO:0000313" key="7">
    <source>
        <dbReference type="Proteomes" id="UP000220102"/>
    </source>
</evidence>
<evidence type="ECO:0000259" key="5">
    <source>
        <dbReference type="PROSITE" id="PS50110"/>
    </source>
</evidence>
<dbReference type="PANTHER" id="PTHR43214:SF43">
    <property type="entry name" value="TWO-COMPONENT RESPONSE REGULATOR"/>
    <property type="match status" value="1"/>
</dbReference>
<feature type="domain" description="Response regulatory" evidence="5">
    <location>
        <begin position="3"/>
        <end position="119"/>
    </location>
</feature>
<dbReference type="PRINTS" id="PR00038">
    <property type="entry name" value="HTHLUXR"/>
</dbReference>
<dbReference type="InterPro" id="IPR011006">
    <property type="entry name" value="CheY-like_superfamily"/>
</dbReference>
<dbReference type="SMART" id="SM00421">
    <property type="entry name" value="HTH_LUXR"/>
    <property type="match status" value="1"/>
</dbReference>
<evidence type="ECO:0000313" key="6">
    <source>
        <dbReference type="EMBL" id="PEN15397.1"/>
    </source>
</evidence>
<dbReference type="InterPro" id="IPR058245">
    <property type="entry name" value="NreC/VraR/RcsB-like_REC"/>
</dbReference>
<dbReference type="InterPro" id="IPR039420">
    <property type="entry name" value="WalR-like"/>
</dbReference>
<dbReference type="SUPFAM" id="SSF52172">
    <property type="entry name" value="CheY-like"/>
    <property type="match status" value="1"/>
</dbReference>
<evidence type="ECO:0000259" key="4">
    <source>
        <dbReference type="PROSITE" id="PS50043"/>
    </source>
</evidence>
<feature type="domain" description="HTH luxR-type" evidence="4">
    <location>
        <begin position="144"/>
        <end position="209"/>
    </location>
</feature>
<keyword evidence="1 3" id="KW-0597">Phosphoprotein</keyword>
<dbReference type="GO" id="GO:0000160">
    <property type="term" value="P:phosphorelay signal transduction system"/>
    <property type="evidence" value="ECO:0007669"/>
    <property type="project" value="InterPro"/>
</dbReference>
<dbReference type="AlphaFoldDB" id="A0A2A8D3K2"/>
<dbReference type="SUPFAM" id="SSF46894">
    <property type="entry name" value="C-terminal effector domain of the bipartite response regulators"/>
    <property type="match status" value="1"/>
</dbReference>
<gene>
    <name evidence="6" type="ORF">CRI94_02260</name>
</gene>
<dbReference type="CDD" id="cd17535">
    <property type="entry name" value="REC_NarL-like"/>
    <property type="match status" value="1"/>
</dbReference>
<dbReference type="Pfam" id="PF00196">
    <property type="entry name" value="GerE"/>
    <property type="match status" value="1"/>
</dbReference>
<keyword evidence="2 6" id="KW-0238">DNA-binding</keyword>
<dbReference type="PROSITE" id="PS00622">
    <property type="entry name" value="HTH_LUXR_1"/>
    <property type="match status" value="1"/>
</dbReference>
<name>A0A2A8D3K2_9BACT</name>
<dbReference type="PROSITE" id="PS50043">
    <property type="entry name" value="HTH_LUXR_2"/>
    <property type="match status" value="1"/>
</dbReference>
<evidence type="ECO:0000256" key="2">
    <source>
        <dbReference type="ARBA" id="ARBA00023125"/>
    </source>
</evidence>
<dbReference type="InterPro" id="IPR001789">
    <property type="entry name" value="Sig_transdc_resp-reg_receiver"/>
</dbReference>
<dbReference type="Proteomes" id="UP000220102">
    <property type="component" value="Unassembled WGS sequence"/>
</dbReference>
<dbReference type="Pfam" id="PF00072">
    <property type="entry name" value="Response_reg"/>
    <property type="match status" value="1"/>
</dbReference>
<feature type="modified residue" description="4-aspartylphosphate" evidence="3">
    <location>
        <position position="54"/>
    </location>
</feature>
<comment type="caution">
    <text evidence="6">The sequence shown here is derived from an EMBL/GenBank/DDBJ whole genome shotgun (WGS) entry which is preliminary data.</text>
</comment>
<dbReference type="PANTHER" id="PTHR43214">
    <property type="entry name" value="TWO-COMPONENT RESPONSE REGULATOR"/>
    <property type="match status" value="1"/>
</dbReference>